<dbReference type="InterPro" id="IPR042095">
    <property type="entry name" value="SUMF_sf"/>
</dbReference>
<dbReference type="InterPro" id="IPR016187">
    <property type="entry name" value="CTDL_fold"/>
</dbReference>
<dbReference type="AlphaFoldDB" id="A0A450ZX49"/>
<dbReference type="InterPro" id="IPR051043">
    <property type="entry name" value="Sulfatase_Mod_Factor_Kinase"/>
</dbReference>
<accession>A0A450ZX49</accession>
<dbReference type="InterPro" id="IPR005532">
    <property type="entry name" value="SUMF_dom"/>
</dbReference>
<name>A0A450ZX49_9GAMM</name>
<dbReference type="SUPFAM" id="SSF56436">
    <property type="entry name" value="C-type lectin-like"/>
    <property type="match status" value="1"/>
</dbReference>
<proteinExistence type="predicted"/>
<dbReference type="PANTHER" id="PTHR23150">
    <property type="entry name" value="SULFATASE MODIFYING FACTOR 1, 2"/>
    <property type="match status" value="1"/>
</dbReference>
<evidence type="ECO:0000259" key="1">
    <source>
        <dbReference type="Pfam" id="PF03781"/>
    </source>
</evidence>
<evidence type="ECO:0000313" key="2">
    <source>
        <dbReference type="EMBL" id="VFK58355.1"/>
    </source>
</evidence>
<dbReference type="Pfam" id="PF03781">
    <property type="entry name" value="FGE-sulfatase"/>
    <property type="match status" value="1"/>
</dbReference>
<feature type="domain" description="Sulfatase-modifying factor enzyme-like" evidence="1">
    <location>
        <begin position="484"/>
        <end position="713"/>
    </location>
</feature>
<protein>
    <submittedName>
        <fullName evidence="2">Formylglycine-generating enzyme, required for sulfatase activity, contains SUMF1/FGE domain</fullName>
    </submittedName>
</protein>
<sequence>MPEFTSFISIKWLKSLLKKLISLQKKLDYGIQDAQTEELAKLGDVFGPPLDLAGCYIEPYCQHHNPADHAEDREPISAVRAPIFSTINTFLKGDVPHLDNDGSRHLFVLSDAGMGKTSLLMMIKLNHLTAFWPRGYDCLLLKIGKDTLETVENHPDKANTVLLLDALDEDPLAWGDIQKRLLEILAATGNYRRVIISCRTQFFPEGGSDPFGRPGRVQVGVYTCPMIFLALFDDEQVTRYLARRFPDHRRDKSRRRGNPKRQRAEELVLGMQSLRFRPLLLAHIDAIMEADVAGTRQWNPYTLYEALIEAWLTREETKLRKQLENPPDRKYLWAICTAVAVSLQRKGDRLLSRAALDELVKEFPAVANLQYFDIGGRSLLNRNAHGDFRFSHYTIQEFLVAHAMVKGPAVFGRLLGTSLGDLAQPTVEPVDIDDRIRITDQLRAFLKAFDGMDFASLGQSDFEFYLSIPELHFYDRLSDGTRGPRMQLIPAGEYPMGSPAGEGEDHEHPQHRVRIAAPFALGRYPVTFAEYDRFCEATGRKKPKDNSWGRERRPVIHVSWQDAQDYCAWLSRETGHGYRLPSEAEWEYAARAGAQTRYWWGNEIGTNRANCSDCGSQWDGKETSPVGSFPPNPFGLHDTAGNVWEWTADCWHGDYQSAPRYGAIWGGADGGDCALRVVRGGAWSFKPRYIRSAIRGRFNTGKANNSIGFRLARGF</sequence>
<dbReference type="PANTHER" id="PTHR23150:SF35">
    <property type="entry name" value="BLL6746 PROTEIN"/>
    <property type="match status" value="1"/>
</dbReference>
<gene>
    <name evidence="2" type="ORF">BECKTUN1418D_GA0071000_10817</name>
</gene>
<dbReference type="Gene3D" id="3.90.1580.10">
    <property type="entry name" value="paralog of FGE (formylglycine-generating enzyme)"/>
    <property type="match status" value="1"/>
</dbReference>
<dbReference type="EMBL" id="CAADFX010000081">
    <property type="protein sequence ID" value="VFK58355.1"/>
    <property type="molecule type" value="Genomic_DNA"/>
</dbReference>
<organism evidence="2">
    <name type="scientific">Candidatus Kentrum sp. TUN</name>
    <dbReference type="NCBI Taxonomy" id="2126343"/>
    <lineage>
        <taxon>Bacteria</taxon>
        <taxon>Pseudomonadati</taxon>
        <taxon>Pseudomonadota</taxon>
        <taxon>Gammaproteobacteria</taxon>
        <taxon>Candidatus Kentrum</taxon>
    </lineage>
</organism>
<dbReference type="GO" id="GO:0120147">
    <property type="term" value="F:formylglycine-generating oxidase activity"/>
    <property type="evidence" value="ECO:0007669"/>
    <property type="project" value="TreeGrafter"/>
</dbReference>
<reference evidence="2" key="1">
    <citation type="submission" date="2019-02" db="EMBL/GenBank/DDBJ databases">
        <authorList>
            <person name="Gruber-Vodicka R. H."/>
            <person name="Seah K. B. B."/>
        </authorList>
    </citation>
    <scope>NUCLEOTIDE SEQUENCE</scope>
    <source>
        <strain evidence="2">BECK_BY1</strain>
    </source>
</reference>